<dbReference type="PANTHER" id="PTHR43179:SF7">
    <property type="entry name" value="RHAMNOSYLTRANSFERASE WBBL"/>
    <property type="match status" value="1"/>
</dbReference>
<protein>
    <submittedName>
        <fullName evidence="2">Glycosyltransferase</fullName>
    </submittedName>
</protein>
<reference evidence="2 3" key="1">
    <citation type="journal article" date="2013" name="Genome Announc.">
        <title>Genome Sequence of Rhizobium lupini HPC(L) Isolated from Saline Desert Soil, Kutch (Gujarat).</title>
        <authorList>
            <person name="Agarwal L."/>
            <person name="Purohit H.J."/>
        </authorList>
    </citation>
    <scope>NUCLEOTIDE SEQUENCE [LARGE SCALE GENOMIC DNA]</scope>
    <source>
        <strain evidence="3">HPC(L)</strain>
    </source>
</reference>
<dbReference type="EMBL" id="AMQQ01000003">
    <property type="protein sequence ID" value="EKJ97377.1"/>
    <property type="molecule type" value="Genomic_DNA"/>
</dbReference>
<name>A0ABN0HRR0_RHILU</name>
<dbReference type="Proteomes" id="UP000017668">
    <property type="component" value="Unassembled WGS sequence"/>
</dbReference>
<proteinExistence type="predicted"/>
<evidence type="ECO:0000313" key="3">
    <source>
        <dbReference type="Proteomes" id="UP000017668"/>
    </source>
</evidence>
<keyword evidence="3" id="KW-1185">Reference proteome</keyword>
<dbReference type="SUPFAM" id="SSF53448">
    <property type="entry name" value="Nucleotide-diphospho-sugar transferases"/>
    <property type="match status" value="1"/>
</dbReference>
<dbReference type="Pfam" id="PF00535">
    <property type="entry name" value="Glycos_transf_2"/>
    <property type="match status" value="1"/>
</dbReference>
<feature type="domain" description="Glycosyltransferase 2-like" evidence="1">
    <location>
        <begin position="35"/>
        <end position="161"/>
    </location>
</feature>
<dbReference type="PANTHER" id="PTHR43179">
    <property type="entry name" value="RHAMNOSYLTRANSFERASE WBBL"/>
    <property type="match status" value="1"/>
</dbReference>
<accession>A0ABN0HRR0</accession>
<comment type="caution">
    <text evidence="2">The sequence shown here is derived from an EMBL/GenBank/DDBJ whole genome shotgun (WGS) entry which is preliminary data.</text>
</comment>
<evidence type="ECO:0000259" key="1">
    <source>
        <dbReference type="Pfam" id="PF00535"/>
    </source>
</evidence>
<organism evidence="2 3">
    <name type="scientific">Bradyrhizobium lupini HPC(L)</name>
    <dbReference type="NCBI Taxonomy" id="1229491"/>
    <lineage>
        <taxon>Bacteria</taxon>
        <taxon>Pseudomonadati</taxon>
        <taxon>Pseudomonadota</taxon>
        <taxon>Alphaproteobacteria</taxon>
        <taxon>Hyphomicrobiales</taxon>
        <taxon>Nitrobacteraceae</taxon>
        <taxon>Bradyrhizobium</taxon>
    </lineage>
</organism>
<evidence type="ECO:0000313" key="2">
    <source>
        <dbReference type="EMBL" id="EKJ97377.1"/>
    </source>
</evidence>
<dbReference type="Gene3D" id="3.90.550.10">
    <property type="entry name" value="Spore Coat Polysaccharide Biosynthesis Protein SpsA, Chain A"/>
    <property type="match status" value="1"/>
</dbReference>
<dbReference type="RefSeq" id="WP_006697338.1">
    <property type="nucleotide sequence ID" value="NZ_AMQQ01000003.1"/>
</dbReference>
<dbReference type="InterPro" id="IPR029044">
    <property type="entry name" value="Nucleotide-diphossugar_trans"/>
</dbReference>
<dbReference type="InterPro" id="IPR001173">
    <property type="entry name" value="Glyco_trans_2-like"/>
</dbReference>
<gene>
    <name evidence="2" type="ORF">C241_01589</name>
</gene>
<sequence>MANLSPSDVTVVSVCYKSDSLTADMVATVPEETPIVLVDNGRTNKFTTLPSRPNIRVVHLETNLGFGRGCNAGADIVETPWILFLNPDARLTSGALEALLGAIDRHPTAAAFNPRISNSDGSQYFKRRSWLLPRDRYMKKGWPETDAIVPVLSGAAFFVSKQNFDGVRGFDPNIFLYHEDDDLSLRLEKLGQLVFVRNALVSHAAGHSSGRSPEVARLKAFHMAKSRIYTGIKHQRPFPRLSTLIQALALIISPSVLFSARRRAKAAGFLMGAINSR</sequence>